<evidence type="ECO:0000259" key="2">
    <source>
        <dbReference type="Pfam" id="PF12804"/>
    </source>
</evidence>
<reference evidence="4" key="1">
    <citation type="journal article" date="2016" name="Genome Announc.">
        <title>Draft genome sequences of fungus Aspergillus calidoustus.</title>
        <authorList>
            <person name="Horn F."/>
            <person name="Linde J."/>
            <person name="Mattern D.J."/>
            <person name="Walther G."/>
            <person name="Guthke R."/>
            <person name="Scherlach K."/>
            <person name="Martin K."/>
            <person name="Brakhage A.A."/>
            <person name="Petzke L."/>
            <person name="Valiante V."/>
        </authorList>
    </citation>
    <scope>NUCLEOTIDE SEQUENCE [LARGE SCALE GENOMIC DNA]</scope>
    <source>
        <strain evidence="4">SF006504</strain>
    </source>
</reference>
<dbReference type="InterPro" id="IPR025877">
    <property type="entry name" value="MobA-like_NTP_Trfase"/>
</dbReference>
<dbReference type="EMBL" id="CDMC01000017">
    <property type="protein sequence ID" value="CEL10264.1"/>
    <property type="molecule type" value="Genomic_DNA"/>
</dbReference>
<dbReference type="OMA" id="PLCAIWE"/>
<accession>A0A0U5GHB7</accession>
<feature type="domain" description="MobA-like NTP transferase" evidence="2">
    <location>
        <begin position="15"/>
        <end position="181"/>
    </location>
</feature>
<evidence type="ECO:0000256" key="1">
    <source>
        <dbReference type="ARBA" id="ARBA00022679"/>
    </source>
</evidence>
<dbReference type="AlphaFoldDB" id="A0A0U5GHB7"/>
<dbReference type="PANTHER" id="PTHR19136:SF81">
    <property type="entry name" value="MOLYBDENUM COFACTOR GUANYLYLTRANSFERASE"/>
    <property type="match status" value="1"/>
</dbReference>
<sequence>MASQLSEMSTAIKPLLLAGGRSTRMGSRKELLCLANDIPIYEQQLLRLHHAFPESDAVFLSLPSPASLPEILENPRIERVADTTFRLHTANSSPPFIVYILYDNPGEDLGPAAGLLSAYRYDNSATWLVVACDYPFFPVSALRYLRGHMAGPVTCFENADGIYEPLLGIWTPEALSLLDQNVQRGILGPKAVALESKGTSIRPESEIWLFNMNTRAEYEQALRMSDEMNNCADNMKAS</sequence>
<dbReference type="OrthoDB" id="20872at2759"/>
<evidence type="ECO:0000313" key="3">
    <source>
        <dbReference type="EMBL" id="CEL10264.1"/>
    </source>
</evidence>
<evidence type="ECO:0000313" key="4">
    <source>
        <dbReference type="Proteomes" id="UP000054771"/>
    </source>
</evidence>
<proteinExistence type="predicted"/>
<dbReference type="InterPro" id="IPR029044">
    <property type="entry name" value="Nucleotide-diphossugar_trans"/>
</dbReference>
<dbReference type="PANTHER" id="PTHR19136">
    <property type="entry name" value="MOLYBDENUM COFACTOR GUANYLYLTRANSFERASE"/>
    <property type="match status" value="1"/>
</dbReference>
<dbReference type="Gene3D" id="3.90.550.10">
    <property type="entry name" value="Spore Coat Polysaccharide Biosynthesis Protein SpsA, Chain A"/>
    <property type="match status" value="1"/>
</dbReference>
<dbReference type="SUPFAM" id="SSF53448">
    <property type="entry name" value="Nucleotide-diphospho-sugar transferases"/>
    <property type="match status" value="1"/>
</dbReference>
<keyword evidence="1" id="KW-0808">Transferase</keyword>
<keyword evidence="4" id="KW-1185">Reference proteome</keyword>
<gene>
    <name evidence="3" type="ORF">ASPCAL13386</name>
</gene>
<dbReference type="Proteomes" id="UP000054771">
    <property type="component" value="Unassembled WGS sequence"/>
</dbReference>
<dbReference type="GO" id="GO:0016779">
    <property type="term" value="F:nucleotidyltransferase activity"/>
    <property type="evidence" value="ECO:0007669"/>
    <property type="project" value="UniProtKB-ARBA"/>
</dbReference>
<dbReference type="Pfam" id="PF12804">
    <property type="entry name" value="NTP_transf_3"/>
    <property type="match status" value="1"/>
</dbReference>
<name>A0A0U5GHB7_ASPCI</name>
<organism evidence="3 4">
    <name type="scientific">Aspergillus calidoustus</name>
    <dbReference type="NCBI Taxonomy" id="454130"/>
    <lineage>
        <taxon>Eukaryota</taxon>
        <taxon>Fungi</taxon>
        <taxon>Dikarya</taxon>
        <taxon>Ascomycota</taxon>
        <taxon>Pezizomycotina</taxon>
        <taxon>Eurotiomycetes</taxon>
        <taxon>Eurotiomycetidae</taxon>
        <taxon>Eurotiales</taxon>
        <taxon>Aspergillaceae</taxon>
        <taxon>Aspergillus</taxon>
        <taxon>Aspergillus subgen. Nidulantes</taxon>
    </lineage>
</organism>
<protein>
    <recommendedName>
        <fullName evidence="2">MobA-like NTP transferase domain-containing protein</fullName>
    </recommendedName>
</protein>